<dbReference type="GO" id="GO:0009252">
    <property type="term" value="P:peptidoglycan biosynthetic process"/>
    <property type="evidence" value="ECO:0007669"/>
    <property type="project" value="UniProtKB-UniRule"/>
</dbReference>
<evidence type="ECO:0000256" key="5">
    <source>
        <dbReference type="ARBA" id="ARBA00022984"/>
    </source>
</evidence>
<gene>
    <name evidence="13" type="primary">mviN</name>
    <name evidence="10" type="synonym">murJ</name>
    <name evidence="13" type="ORF">PDMSB3_3606</name>
</gene>
<keyword evidence="5 10" id="KW-0573">Peptidoglycan synthesis</keyword>
<dbReference type="PIRSF" id="PIRSF002869">
    <property type="entry name" value="MviN"/>
    <property type="match status" value="1"/>
</dbReference>
<evidence type="ECO:0000256" key="10">
    <source>
        <dbReference type="HAMAP-Rule" id="MF_02078"/>
    </source>
</evidence>
<dbReference type="AlphaFoldDB" id="A0A5Q4Z2H4"/>
<evidence type="ECO:0000256" key="9">
    <source>
        <dbReference type="ARBA" id="ARBA00061532"/>
    </source>
</evidence>
<comment type="pathway">
    <text evidence="10">Cell wall biogenesis; peptidoglycan biosynthesis.</text>
</comment>
<accession>A0A5Q4Z2H4</accession>
<feature type="transmembrane region" description="Helical" evidence="10">
    <location>
        <begin position="310"/>
        <end position="327"/>
    </location>
</feature>
<keyword evidence="6 10" id="KW-1133">Transmembrane helix</keyword>
<dbReference type="GO" id="GO:0005886">
    <property type="term" value="C:plasma membrane"/>
    <property type="evidence" value="ECO:0007669"/>
    <property type="project" value="UniProtKB-SubCell"/>
</dbReference>
<dbReference type="GO" id="GO:0015648">
    <property type="term" value="F:lipid-linked peptidoglycan transporter activity"/>
    <property type="evidence" value="ECO:0007669"/>
    <property type="project" value="UniProtKB-UniRule"/>
</dbReference>
<feature type="transmembrane region" description="Helical" evidence="10">
    <location>
        <begin position="385"/>
        <end position="407"/>
    </location>
</feature>
<dbReference type="NCBIfam" id="TIGR01695">
    <property type="entry name" value="murJ_mviN"/>
    <property type="match status" value="1"/>
</dbReference>
<protein>
    <recommendedName>
        <fullName evidence="10">Probable lipid II flippase MurJ</fullName>
    </recommendedName>
</protein>
<feature type="transmembrane region" description="Helical" evidence="10">
    <location>
        <begin position="444"/>
        <end position="465"/>
    </location>
</feature>
<reference evidence="13 14" key="1">
    <citation type="submission" date="2019-08" db="EMBL/GenBank/DDBJ databases">
        <authorList>
            <person name="Herpell B J."/>
        </authorList>
    </citation>
    <scope>NUCLEOTIDE SEQUENCE [LARGE SCALE GENOMIC DNA]</scope>
    <source>
        <strain evidence="14">Msb3</strain>
    </source>
</reference>
<feature type="transmembrane region" description="Helical" evidence="10">
    <location>
        <begin position="166"/>
        <end position="186"/>
    </location>
</feature>
<dbReference type="EMBL" id="LR699553">
    <property type="protein sequence ID" value="VVD30062.1"/>
    <property type="molecule type" value="Genomic_DNA"/>
</dbReference>
<dbReference type="GO" id="GO:0008360">
    <property type="term" value="P:regulation of cell shape"/>
    <property type="evidence" value="ECO:0007669"/>
    <property type="project" value="UniProtKB-UniRule"/>
</dbReference>
<evidence type="ECO:0000256" key="7">
    <source>
        <dbReference type="ARBA" id="ARBA00023136"/>
    </source>
</evidence>
<dbReference type="InterPro" id="IPR051050">
    <property type="entry name" value="Lipid_II_flippase_MurJ/MviN"/>
</dbReference>
<keyword evidence="4 10" id="KW-0133">Cell shape</keyword>
<keyword evidence="10 11" id="KW-0813">Transport</keyword>
<comment type="similarity">
    <text evidence="9 10 11">Belongs to the MurJ/MviN family.</text>
</comment>
<keyword evidence="2 10" id="KW-1003">Cell membrane</keyword>
<keyword evidence="3 10" id="KW-0812">Transmembrane</keyword>
<evidence type="ECO:0000313" key="13">
    <source>
        <dbReference type="EMBL" id="VVD30062.1"/>
    </source>
</evidence>
<evidence type="ECO:0000256" key="2">
    <source>
        <dbReference type="ARBA" id="ARBA00022475"/>
    </source>
</evidence>
<organism evidence="13 14">
    <name type="scientific">Paraburkholderia dioscoreae</name>
    <dbReference type="NCBI Taxonomy" id="2604047"/>
    <lineage>
        <taxon>Bacteria</taxon>
        <taxon>Pseudomonadati</taxon>
        <taxon>Pseudomonadota</taxon>
        <taxon>Betaproteobacteria</taxon>
        <taxon>Burkholderiales</taxon>
        <taxon>Burkholderiaceae</taxon>
        <taxon>Paraburkholderia</taxon>
    </lineage>
</organism>
<comment type="function">
    <text evidence="8 10 11">Involved in peptidoglycan biosynthesis. Transports lipid-linked peptidoglycan precursors from the inner to the outer leaflet of the cytoplasmic membrane.</text>
</comment>
<evidence type="ECO:0000256" key="6">
    <source>
        <dbReference type="ARBA" id="ARBA00022989"/>
    </source>
</evidence>
<keyword evidence="7 10" id="KW-0472">Membrane</keyword>
<feature type="transmembrane region" description="Helical" evidence="10">
    <location>
        <begin position="419"/>
        <end position="438"/>
    </location>
</feature>
<feature type="region of interest" description="Disordered" evidence="12">
    <location>
        <begin position="1"/>
        <end position="24"/>
    </location>
</feature>
<name>A0A5Q4Z2H4_9BURK</name>
<keyword evidence="14" id="KW-1185">Reference proteome</keyword>
<dbReference type="PANTHER" id="PTHR47019:SF1">
    <property type="entry name" value="LIPID II FLIPPASE MURJ"/>
    <property type="match status" value="1"/>
</dbReference>
<feature type="compositionally biased region" description="Polar residues" evidence="12">
    <location>
        <begin position="1"/>
        <end position="10"/>
    </location>
</feature>
<feature type="transmembrane region" description="Helical" evidence="10">
    <location>
        <begin position="347"/>
        <end position="365"/>
    </location>
</feature>
<dbReference type="HAMAP" id="MF_02078">
    <property type="entry name" value="MurJ_MviN"/>
    <property type="match status" value="1"/>
</dbReference>
<evidence type="ECO:0000256" key="11">
    <source>
        <dbReference type="PIRNR" id="PIRNR002869"/>
    </source>
</evidence>
<evidence type="ECO:0000256" key="3">
    <source>
        <dbReference type="ARBA" id="ARBA00022692"/>
    </source>
</evidence>
<keyword evidence="10 11" id="KW-0961">Cell wall biogenesis/degradation</keyword>
<keyword evidence="10" id="KW-0997">Cell inner membrane</keyword>
<feature type="transmembrane region" description="Helical" evidence="10">
    <location>
        <begin position="217"/>
        <end position="235"/>
    </location>
</feature>
<feature type="transmembrane region" description="Helical" evidence="10">
    <location>
        <begin position="269"/>
        <end position="290"/>
    </location>
</feature>
<evidence type="ECO:0000256" key="8">
    <source>
        <dbReference type="ARBA" id="ARBA00060041"/>
    </source>
</evidence>
<feature type="transmembrane region" description="Helical" evidence="10">
    <location>
        <begin position="122"/>
        <end position="146"/>
    </location>
</feature>
<evidence type="ECO:0000256" key="12">
    <source>
        <dbReference type="SAM" id="MobiDB-lite"/>
    </source>
</evidence>
<dbReference type="PANTHER" id="PTHR47019">
    <property type="entry name" value="LIPID II FLIPPASE MURJ"/>
    <property type="match status" value="1"/>
</dbReference>
<feature type="transmembrane region" description="Helical" evidence="10">
    <location>
        <begin position="477"/>
        <end position="500"/>
    </location>
</feature>
<dbReference type="PRINTS" id="PR01806">
    <property type="entry name" value="VIRFACTRMVIN"/>
</dbReference>
<evidence type="ECO:0000256" key="1">
    <source>
        <dbReference type="ARBA" id="ARBA00004651"/>
    </source>
</evidence>
<evidence type="ECO:0000256" key="4">
    <source>
        <dbReference type="ARBA" id="ARBA00022960"/>
    </source>
</evidence>
<sequence length="548" mass="59441">MRLSYRTSARQIGPNRVPARRPHLRHPYNKRPMNLFRALLTVSGFTLLSRVTGLARETLIARAFGASQYTDAFYVAFRIPNLLRRISAEGAFSQAFVPILAEFKNQQGHDATKALVDATSTVLAWALAVLSLIGVVGASGVVFVVASGLAHEGQAYALAVTMTRIMFPYIIFISLTSLASGVLNTYKNFSLPAFAPVLLNVAFIVAAVFVAPRLQTPVYALAWAVIAGGVLQFLVQLPGLKKIDMIPRIGLNPVKALAHRGVKRVLSKMVPAMFAVSVAQISLIINTNIASRIGPGAVSWINYADRLMEFPTALLGVALGTILLPSLSKAHVDADPLEYSSLLDWGLRVTFLLAAPSAVALFFFAQPLTATLFNYGKFDGNSVVMVARALAAYGVGLIGLILIKILAPGFYAKQDIKTPVKIGVVVLILTQLSNYVFVPIFAHAGLTLSVGLGACGNALLLFLGLRKRGIYTPSSGWLKFFVQLFGACLVLAGTMHWLAISFDWIGMHSRPVDRMVLLAACLVLFAALYFGMLWLMGFKYAYFKRRAK</sequence>
<dbReference type="Pfam" id="PF03023">
    <property type="entry name" value="MurJ"/>
    <property type="match status" value="1"/>
</dbReference>
<comment type="subcellular location">
    <subcellularLocation>
        <location evidence="10">Cell inner membrane</location>
        <topology evidence="10">Multi-pass membrane protein</topology>
    </subcellularLocation>
    <subcellularLocation>
        <location evidence="1">Cell membrane</location>
        <topology evidence="1">Multi-pass membrane protein</topology>
    </subcellularLocation>
</comment>
<dbReference type="UniPathway" id="UPA00219"/>
<dbReference type="InterPro" id="IPR004268">
    <property type="entry name" value="MurJ"/>
</dbReference>
<dbReference type="GO" id="GO:0071555">
    <property type="term" value="P:cell wall organization"/>
    <property type="evidence" value="ECO:0007669"/>
    <property type="project" value="UniProtKB-UniRule"/>
</dbReference>
<proteinExistence type="inferred from homology"/>
<dbReference type="Proteomes" id="UP000325811">
    <property type="component" value="Chromosome I"/>
</dbReference>
<dbReference type="GO" id="GO:0034204">
    <property type="term" value="P:lipid translocation"/>
    <property type="evidence" value="ECO:0007669"/>
    <property type="project" value="TreeGrafter"/>
</dbReference>
<feature type="transmembrane region" description="Helical" evidence="10">
    <location>
        <begin position="515"/>
        <end position="538"/>
    </location>
</feature>
<evidence type="ECO:0000313" key="14">
    <source>
        <dbReference type="Proteomes" id="UP000325811"/>
    </source>
</evidence>
<dbReference type="CDD" id="cd13123">
    <property type="entry name" value="MATE_MurJ_like"/>
    <property type="match status" value="1"/>
</dbReference>
<dbReference type="KEGG" id="pdio:PDMSB3_3606"/>
<feature type="transmembrane region" description="Helical" evidence="10">
    <location>
        <begin position="193"/>
        <end position="211"/>
    </location>
</feature>